<feature type="region of interest" description="Disordered" evidence="1">
    <location>
        <begin position="84"/>
        <end position="121"/>
    </location>
</feature>
<organism evidence="2 3">
    <name type="scientific">Ktedonobacter racemifer DSM 44963</name>
    <dbReference type="NCBI Taxonomy" id="485913"/>
    <lineage>
        <taxon>Bacteria</taxon>
        <taxon>Bacillati</taxon>
        <taxon>Chloroflexota</taxon>
        <taxon>Ktedonobacteria</taxon>
        <taxon>Ktedonobacterales</taxon>
        <taxon>Ktedonobacteraceae</taxon>
        <taxon>Ktedonobacter</taxon>
    </lineage>
</organism>
<sequence>MPPVDVSIGLQRALPLLAEYYKDEAILQAKVPSRTIPGVRERCLCCIHLRDGRPISCYIVKKDGKRQSVDLDLVQAADTKRGPFDWSLEPVKQPQPQPQQSDMLPDMPPDMPPQASQYTYTQSQLPQLYSPSQLSQPSHNNLFPSVTPSINKDAIPIRLRQELDLSWLSSMGRPQQILLRAVFNFINGQRSVAEIKAKFPHVSDDKIEQTIIFLMATHFATFKYE</sequence>
<reference evidence="2 3" key="1">
    <citation type="journal article" date="2011" name="Stand. Genomic Sci.">
        <title>Non-contiguous finished genome sequence and contextual data of the filamentous soil bacterium Ktedonobacter racemifer type strain (SOSP1-21).</title>
        <authorList>
            <person name="Chang Y.J."/>
            <person name="Land M."/>
            <person name="Hauser L."/>
            <person name="Chertkov O."/>
            <person name="Del Rio T.G."/>
            <person name="Nolan M."/>
            <person name="Copeland A."/>
            <person name="Tice H."/>
            <person name="Cheng J.F."/>
            <person name="Lucas S."/>
            <person name="Han C."/>
            <person name="Goodwin L."/>
            <person name="Pitluck S."/>
            <person name="Ivanova N."/>
            <person name="Ovchinikova G."/>
            <person name="Pati A."/>
            <person name="Chen A."/>
            <person name="Palaniappan K."/>
            <person name="Mavromatis K."/>
            <person name="Liolios K."/>
            <person name="Brettin T."/>
            <person name="Fiebig A."/>
            <person name="Rohde M."/>
            <person name="Abt B."/>
            <person name="Goker M."/>
            <person name="Detter J.C."/>
            <person name="Woyke T."/>
            <person name="Bristow J."/>
            <person name="Eisen J.A."/>
            <person name="Markowitz V."/>
            <person name="Hugenholtz P."/>
            <person name="Kyrpides N.C."/>
            <person name="Klenk H.P."/>
            <person name="Lapidus A."/>
        </authorList>
    </citation>
    <scope>NUCLEOTIDE SEQUENCE [LARGE SCALE GENOMIC DNA]</scope>
    <source>
        <strain evidence="3">DSM 44963</strain>
    </source>
</reference>
<evidence type="ECO:0000313" key="2">
    <source>
        <dbReference type="EMBL" id="EFH79598.1"/>
    </source>
</evidence>
<evidence type="ECO:0000313" key="3">
    <source>
        <dbReference type="Proteomes" id="UP000004508"/>
    </source>
</evidence>
<name>D6U8N8_KTERA</name>
<dbReference type="RefSeq" id="WP_007923550.1">
    <property type="nucleotide sequence ID" value="NZ_ADVG01000006.1"/>
</dbReference>
<proteinExistence type="predicted"/>
<protein>
    <submittedName>
        <fullName evidence="2">Uncharacterized protein</fullName>
    </submittedName>
</protein>
<dbReference type="InParanoid" id="D6U8N8"/>
<keyword evidence="3" id="KW-1185">Reference proteome</keyword>
<evidence type="ECO:0000256" key="1">
    <source>
        <dbReference type="SAM" id="MobiDB-lite"/>
    </source>
</evidence>
<dbReference type="AlphaFoldDB" id="D6U8N8"/>
<comment type="caution">
    <text evidence="2">The sequence shown here is derived from an EMBL/GenBank/DDBJ whole genome shotgun (WGS) entry which is preliminary data.</text>
</comment>
<dbReference type="EMBL" id="ADVG01000006">
    <property type="protein sequence ID" value="EFH79598.1"/>
    <property type="molecule type" value="Genomic_DNA"/>
</dbReference>
<dbReference type="STRING" id="485913.Krac_0076"/>
<dbReference type="Proteomes" id="UP000004508">
    <property type="component" value="Unassembled WGS sequence"/>
</dbReference>
<accession>D6U8N8</accession>
<gene>
    <name evidence="2" type="ORF">Krac_0076</name>
</gene>